<name>A0ABV9A3W3_9NEIS</name>
<evidence type="ECO:0000313" key="1">
    <source>
        <dbReference type="EMBL" id="MFC4492311.1"/>
    </source>
</evidence>
<accession>A0ABV9A3W3</accession>
<proteinExistence type="predicted"/>
<evidence type="ECO:0008006" key="3">
    <source>
        <dbReference type="Google" id="ProtNLM"/>
    </source>
</evidence>
<organism evidence="1 2">
    <name type="scientific">Chromobacterium aquaticum</name>
    <dbReference type="NCBI Taxonomy" id="467180"/>
    <lineage>
        <taxon>Bacteria</taxon>
        <taxon>Pseudomonadati</taxon>
        <taxon>Pseudomonadota</taxon>
        <taxon>Betaproteobacteria</taxon>
        <taxon>Neisseriales</taxon>
        <taxon>Chromobacteriaceae</taxon>
        <taxon>Chromobacterium</taxon>
    </lineage>
</organism>
<keyword evidence="2" id="KW-1185">Reference proteome</keyword>
<dbReference type="Proteomes" id="UP001595999">
    <property type="component" value="Unassembled WGS sequence"/>
</dbReference>
<protein>
    <recommendedName>
        <fullName evidence="3">DUF4145 domain-containing protein</fullName>
    </recommendedName>
</protein>
<comment type="caution">
    <text evidence="1">The sequence shown here is derived from an EMBL/GenBank/DDBJ whole genome shotgun (WGS) entry which is preliminary data.</text>
</comment>
<evidence type="ECO:0000313" key="2">
    <source>
        <dbReference type="Proteomes" id="UP001595999"/>
    </source>
</evidence>
<dbReference type="RefSeq" id="WP_231462054.1">
    <property type="nucleotide sequence ID" value="NZ_JAJOHW010000056.1"/>
</dbReference>
<gene>
    <name evidence="1" type="ORF">ACFO0R_22100</name>
</gene>
<reference evidence="2" key="1">
    <citation type="journal article" date="2019" name="Int. J. Syst. Evol. Microbiol.">
        <title>The Global Catalogue of Microorganisms (GCM) 10K type strain sequencing project: providing services to taxonomists for standard genome sequencing and annotation.</title>
        <authorList>
            <consortium name="The Broad Institute Genomics Platform"/>
            <consortium name="The Broad Institute Genome Sequencing Center for Infectious Disease"/>
            <person name="Wu L."/>
            <person name="Ma J."/>
        </authorList>
    </citation>
    <scope>NUCLEOTIDE SEQUENCE [LARGE SCALE GENOMIC DNA]</scope>
    <source>
        <strain evidence="2">CGMCC 4.7608</strain>
    </source>
</reference>
<sequence length="254" mass="27174">MDKTPTAALAEQLSRLDAAMQDFYTQDFNDETAERARNKALKQALLALAGSALRQGQPAQAEQALHLLAQHTGCREDLEILAEIMDSPDGRLLAAFPPSQTLLAGAATARWDDFDHAPLEPPAPPASRTIRQLQLYAASCLQAFCQAQALSHPAIAQLLSHLYAVEHAASLPVWKSEGADLALNGRGDPPPADLAQRLANQGLRDSFLELVDCVVEVGQADLHGADTAMPASFIQRIEAILLTHAVALPAVPET</sequence>
<dbReference type="EMBL" id="JBHSEK010000025">
    <property type="protein sequence ID" value="MFC4492311.1"/>
    <property type="molecule type" value="Genomic_DNA"/>
</dbReference>